<feature type="compositionally biased region" description="Basic and acidic residues" evidence="1">
    <location>
        <begin position="245"/>
        <end position="258"/>
    </location>
</feature>
<protein>
    <recommendedName>
        <fullName evidence="2">SCP domain-containing protein</fullName>
    </recommendedName>
</protein>
<evidence type="ECO:0000256" key="1">
    <source>
        <dbReference type="SAM" id="MobiDB-lite"/>
    </source>
</evidence>
<dbReference type="Gene3D" id="3.40.33.10">
    <property type="entry name" value="CAP"/>
    <property type="match status" value="1"/>
</dbReference>
<feature type="domain" description="SCP" evidence="2">
    <location>
        <begin position="47"/>
        <end position="189"/>
    </location>
</feature>
<dbReference type="Pfam" id="PF00188">
    <property type="entry name" value="CAP"/>
    <property type="match status" value="1"/>
</dbReference>
<dbReference type="InterPro" id="IPR035940">
    <property type="entry name" value="CAP_sf"/>
</dbReference>
<evidence type="ECO:0000313" key="4">
    <source>
        <dbReference type="Proteomes" id="UP000005408"/>
    </source>
</evidence>
<dbReference type="SMART" id="SM00198">
    <property type="entry name" value="SCP"/>
    <property type="match status" value="1"/>
</dbReference>
<accession>A0A8W8JXR2</accession>
<dbReference type="SUPFAM" id="SSF55797">
    <property type="entry name" value="PR-1-like"/>
    <property type="match status" value="1"/>
</dbReference>
<evidence type="ECO:0000259" key="2">
    <source>
        <dbReference type="SMART" id="SM00198"/>
    </source>
</evidence>
<dbReference type="InterPro" id="IPR001283">
    <property type="entry name" value="CRISP-related"/>
</dbReference>
<dbReference type="Proteomes" id="UP000005408">
    <property type="component" value="Unassembled WGS sequence"/>
</dbReference>
<dbReference type="EnsemblMetazoa" id="G21266.1">
    <property type="protein sequence ID" value="G21266.1:cds"/>
    <property type="gene ID" value="G21266"/>
</dbReference>
<dbReference type="AlphaFoldDB" id="A0A8W8JXR2"/>
<proteinExistence type="predicted"/>
<reference evidence="3" key="1">
    <citation type="submission" date="2022-08" db="UniProtKB">
        <authorList>
            <consortium name="EnsemblMetazoa"/>
        </authorList>
    </citation>
    <scope>IDENTIFICATION</scope>
    <source>
        <strain evidence="3">05x7-T-G4-1.051#20</strain>
    </source>
</reference>
<organism evidence="3 4">
    <name type="scientific">Magallana gigas</name>
    <name type="common">Pacific oyster</name>
    <name type="synonym">Crassostrea gigas</name>
    <dbReference type="NCBI Taxonomy" id="29159"/>
    <lineage>
        <taxon>Eukaryota</taxon>
        <taxon>Metazoa</taxon>
        <taxon>Spiralia</taxon>
        <taxon>Lophotrochozoa</taxon>
        <taxon>Mollusca</taxon>
        <taxon>Bivalvia</taxon>
        <taxon>Autobranchia</taxon>
        <taxon>Pteriomorphia</taxon>
        <taxon>Ostreida</taxon>
        <taxon>Ostreoidea</taxon>
        <taxon>Ostreidae</taxon>
        <taxon>Magallana</taxon>
    </lineage>
</organism>
<feature type="region of interest" description="Disordered" evidence="1">
    <location>
        <begin position="217"/>
        <end position="258"/>
    </location>
</feature>
<name>A0A8W8JXR2_MAGGI</name>
<dbReference type="PANTHER" id="PTHR10334">
    <property type="entry name" value="CYSTEINE-RICH SECRETORY PROTEIN-RELATED"/>
    <property type="match status" value="1"/>
</dbReference>
<evidence type="ECO:0000313" key="3">
    <source>
        <dbReference type="EnsemblMetazoa" id="G21266.1:cds"/>
    </source>
</evidence>
<sequence>MSEYSIATQSFVCDIPRYWVVLCCIFLSVSLQAHCYLCPDNNLNCNEWKKYLVDEHNRVRQEASRELGLLTWNSTLADHALTYARKCYRNHSDYKERIRLTDSCGWIGENGWSGYGTVSGDDATRAFENEKRYWNYTLRKCNEPWKKCGHYKLVIAPKMAQLGCGRARCGDGKLIRIWCWYGRLCNDSKKRELQRLFGLGSVDQLYEFVRALNRQNRAPVVPPTGNPQPDHIPKGNELDNLVPPEDSHESSEEKGEDI</sequence>
<keyword evidence="4" id="KW-1185">Reference proteome</keyword>
<dbReference type="InterPro" id="IPR014044">
    <property type="entry name" value="CAP_dom"/>
</dbReference>